<dbReference type="KEGG" id="blac:94344420"/>
<dbReference type="Pfam" id="PF24120">
    <property type="entry name" value="SsdA_C"/>
    <property type="match status" value="1"/>
</dbReference>
<gene>
    <name evidence="2" type="ORF">CCR75_000643</name>
</gene>
<dbReference type="OrthoDB" id="106901at2759"/>
<proteinExistence type="predicted"/>
<sequence length="235" mass="26651">MHFAHDAAADAPRYFSFKDYLSETEAATFFELTHSEQVEKVTQYLNFLSQQPNSAQFTTSPKASISFAKLRDGCANDEFCNEQGTNNTPDEALLNQLLEGRTRSGFGAFGTEVGFLPQMNLSLAVAATVEMIGHTYIVEHNKSGVVKSSMLNSRSFFFYWCHAEKQKLIDIREKLAARQISLKVRQKHWQRITIVVDRVMCDDCIQFAECFARYEKVSICIQDPDVVRIFSPCSS</sequence>
<dbReference type="GeneID" id="94344420"/>
<dbReference type="InterPro" id="IPR057517">
    <property type="entry name" value="SsdA-like_C"/>
</dbReference>
<evidence type="ECO:0000313" key="2">
    <source>
        <dbReference type="EMBL" id="TDH65083.1"/>
    </source>
</evidence>
<reference evidence="2 3" key="1">
    <citation type="journal article" date="2021" name="Genome Biol.">
        <title>AFLAP: assembly-free linkage analysis pipeline using k-mers from genome sequencing data.</title>
        <authorList>
            <person name="Fletcher K."/>
            <person name="Zhang L."/>
            <person name="Gil J."/>
            <person name="Han R."/>
            <person name="Cavanaugh K."/>
            <person name="Michelmore R."/>
        </authorList>
    </citation>
    <scope>NUCLEOTIDE SEQUENCE [LARGE SCALE GENOMIC DNA]</scope>
    <source>
        <strain evidence="2 3">SF5</strain>
    </source>
</reference>
<keyword evidence="3" id="KW-1185">Reference proteome</keyword>
<evidence type="ECO:0000259" key="1">
    <source>
        <dbReference type="Pfam" id="PF24120"/>
    </source>
</evidence>
<dbReference type="EMBL" id="SHOA02000220">
    <property type="protein sequence ID" value="TDH65083.1"/>
    <property type="molecule type" value="Genomic_DNA"/>
</dbReference>
<evidence type="ECO:0000313" key="3">
    <source>
        <dbReference type="Proteomes" id="UP000294530"/>
    </source>
</evidence>
<name>A0A976IAK3_BRELC</name>
<organism evidence="2 3">
    <name type="scientific">Bremia lactucae</name>
    <name type="common">Lettuce downy mildew</name>
    <dbReference type="NCBI Taxonomy" id="4779"/>
    <lineage>
        <taxon>Eukaryota</taxon>
        <taxon>Sar</taxon>
        <taxon>Stramenopiles</taxon>
        <taxon>Oomycota</taxon>
        <taxon>Peronosporomycetes</taxon>
        <taxon>Peronosporales</taxon>
        <taxon>Peronosporaceae</taxon>
        <taxon>Bremia</taxon>
    </lineage>
</organism>
<dbReference type="RefSeq" id="XP_067814582.1">
    <property type="nucleotide sequence ID" value="XM_067958749.1"/>
</dbReference>
<comment type="caution">
    <text evidence="2">The sequence shown here is derived from an EMBL/GenBank/DDBJ whole genome shotgun (WGS) entry which is preliminary data.</text>
</comment>
<feature type="domain" description="Single-strand DNA deaminase toxin A-like C-terminal" evidence="1">
    <location>
        <begin position="102"/>
        <end position="167"/>
    </location>
</feature>
<dbReference type="Proteomes" id="UP000294530">
    <property type="component" value="Unassembled WGS sequence"/>
</dbReference>
<accession>A0A976IAK3</accession>
<dbReference type="AlphaFoldDB" id="A0A976IAK3"/>
<protein>
    <recommendedName>
        <fullName evidence="1">Single-strand DNA deaminase toxin A-like C-terminal domain-containing protein</fullName>
    </recommendedName>
</protein>